<accession>A0A844HAQ1</accession>
<dbReference type="Proteomes" id="UP000442533">
    <property type="component" value="Unassembled WGS sequence"/>
</dbReference>
<evidence type="ECO:0000313" key="2">
    <source>
        <dbReference type="Proteomes" id="UP000442533"/>
    </source>
</evidence>
<sequence>MTTFRERQDETDFFWEQDELLRTYRGVVKKIVPRAQHMARKHPRLQKEISESTLRKAISGEHVWEPIAQLLAELRREVARDPRPACEPPEIPETIDAFRKVALEYAPNTWWYRALALDDICKPSSFQTWMSRGEPKEWPAVRERAVAWRSRVMSALERWERCAREQFDRFEMLDTWVKDVLDTRGEVAALHEFKRLRDYESISYHMCFDPAEPARPQFEFRHRKDESEDAAALKKLVDAGFPRYRADDPKPETCEVVTTFQNFVSDDFRWEWSSQVIVERTLRWDAWTRGMERTDKLLRVRVKVPSSLAVEGETVEQDRRRVWIERKAEWYYEFTPYVWRWRTVDEHDIPGGAEARDEAMRRAGLDAEGREPVMDGYLLDCIPPIEKIEPGRVYSVE</sequence>
<dbReference type="EMBL" id="WMIF01000027">
    <property type="protein sequence ID" value="MTH36017.1"/>
    <property type="molecule type" value="Genomic_DNA"/>
</dbReference>
<gene>
    <name evidence="1" type="ORF">GL279_15550</name>
</gene>
<comment type="caution">
    <text evidence="1">The sequence shown here is derived from an EMBL/GenBank/DDBJ whole genome shotgun (WGS) entry which is preliminary data.</text>
</comment>
<dbReference type="RefSeq" id="WP_155065529.1">
    <property type="nucleotide sequence ID" value="NZ_WMIF01000027.1"/>
</dbReference>
<reference evidence="1 2" key="1">
    <citation type="submission" date="2019-11" db="EMBL/GenBank/DDBJ databases">
        <authorList>
            <person name="Dong K."/>
        </authorList>
    </citation>
    <scope>NUCLEOTIDE SEQUENCE [LARGE SCALE GENOMIC DNA]</scope>
    <source>
        <strain evidence="1 2">JCM 17370</strain>
    </source>
</reference>
<dbReference type="AlphaFoldDB" id="A0A844HAQ1"/>
<keyword evidence="2" id="KW-1185">Reference proteome</keyword>
<proteinExistence type="predicted"/>
<dbReference type="OrthoDB" id="7792658at2"/>
<protein>
    <submittedName>
        <fullName evidence="1">Uncharacterized protein</fullName>
    </submittedName>
</protein>
<name>A0A844HAQ1_9RHOB</name>
<organism evidence="1 2">
    <name type="scientific">Paracoccus limosus</name>
    <dbReference type="NCBI Taxonomy" id="913252"/>
    <lineage>
        <taxon>Bacteria</taxon>
        <taxon>Pseudomonadati</taxon>
        <taxon>Pseudomonadota</taxon>
        <taxon>Alphaproteobacteria</taxon>
        <taxon>Rhodobacterales</taxon>
        <taxon>Paracoccaceae</taxon>
        <taxon>Paracoccus</taxon>
    </lineage>
</organism>
<evidence type="ECO:0000313" key="1">
    <source>
        <dbReference type="EMBL" id="MTH36017.1"/>
    </source>
</evidence>